<sequence>MSFMHKICSALFLLVAISYQAHSAQLTNHMKEASALTTQAFEQARPDVLLCVIPSSSESGNTGDVIGKVIPAGDGAGYVCESTAQAGDVSSGAQVSKDFKWLDIGHDQLASWLVSFATLEKNEGGAAYFALRCNEHRPDHAPAVCVQSTQGKGFEFGHEVVGDNGKTSCAPHEGALYASPYFHAAATAFSSCTGDTFHPECHRCNGGGCGAFECSAFTSWDKCPSGSHLCGYEHCVTNFCPMRPICQWDK</sequence>
<keyword evidence="1" id="KW-0732">Signal</keyword>
<organism evidence="2 3">
    <name type="scientific">Kistimonas scapharcae</name>
    <dbReference type="NCBI Taxonomy" id="1036133"/>
    <lineage>
        <taxon>Bacteria</taxon>
        <taxon>Pseudomonadati</taxon>
        <taxon>Pseudomonadota</taxon>
        <taxon>Gammaproteobacteria</taxon>
        <taxon>Oceanospirillales</taxon>
        <taxon>Endozoicomonadaceae</taxon>
        <taxon>Kistimonas</taxon>
    </lineage>
</organism>
<reference evidence="3" key="1">
    <citation type="journal article" date="2019" name="Int. J. Syst. Evol. Microbiol.">
        <title>The Global Catalogue of Microorganisms (GCM) 10K type strain sequencing project: providing services to taxonomists for standard genome sequencing and annotation.</title>
        <authorList>
            <consortium name="The Broad Institute Genomics Platform"/>
            <consortium name="The Broad Institute Genome Sequencing Center for Infectious Disease"/>
            <person name="Wu L."/>
            <person name="Ma J."/>
        </authorList>
    </citation>
    <scope>NUCLEOTIDE SEQUENCE [LARGE SCALE GENOMIC DNA]</scope>
    <source>
        <strain evidence="3">JCM 17805</strain>
    </source>
</reference>
<dbReference type="RefSeq" id="WP_345195667.1">
    <property type="nucleotide sequence ID" value="NZ_BAABFL010000265.1"/>
</dbReference>
<evidence type="ECO:0000313" key="3">
    <source>
        <dbReference type="Proteomes" id="UP001500604"/>
    </source>
</evidence>
<name>A0ABP8V0E8_9GAMM</name>
<feature type="chain" id="PRO_5045831789" evidence="1">
    <location>
        <begin position="24"/>
        <end position="250"/>
    </location>
</feature>
<evidence type="ECO:0000313" key="2">
    <source>
        <dbReference type="EMBL" id="GAA4649698.1"/>
    </source>
</evidence>
<keyword evidence="3" id="KW-1185">Reference proteome</keyword>
<accession>A0ABP8V0E8</accession>
<proteinExistence type="predicted"/>
<comment type="caution">
    <text evidence="2">The sequence shown here is derived from an EMBL/GenBank/DDBJ whole genome shotgun (WGS) entry which is preliminary data.</text>
</comment>
<evidence type="ECO:0000256" key="1">
    <source>
        <dbReference type="SAM" id="SignalP"/>
    </source>
</evidence>
<protein>
    <submittedName>
        <fullName evidence="2">Uncharacterized protein</fullName>
    </submittedName>
</protein>
<feature type="signal peptide" evidence="1">
    <location>
        <begin position="1"/>
        <end position="23"/>
    </location>
</feature>
<dbReference type="EMBL" id="BAABFL010000265">
    <property type="protein sequence ID" value="GAA4649698.1"/>
    <property type="molecule type" value="Genomic_DNA"/>
</dbReference>
<gene>
    <name evidence="2" type="ORF">GCM10023116_19770</name>
</gene>
<dbReference type="Proteomes" id="UP001500604">
    <property type="component" value="Unassembled WGS sequence"/>
</dbReference>